<organism evidence="12 13">
    <name type="scientific">Geodermatophilus obscurus</name>
    <dbReference type="NCBI Taxonomy" id="1861"/>
    <lineage>
        <taxon>Bacteria</taxon>
        <taxon>Bacillati</taxon>
        <taxon>Actinomycetota</taxon>
        <taxon>Actinomycetes</taxon>
        <taxon>Geodermatophilales</taxon>
        <taxon>Geodermatophilaceae</taxon>
        <taxon>Geodermatophilus</taxon>
    </lineage>
</organism>
<dbReference type="InterPro" id="IPR050763">
    <property type="entry name" value="ABC_transporter_ATP-binding"/>
</dbReference>
<keyword evidence="3" id="KW-0813">Transport</keyword>
<evidence type="ECO:0000256" key="1">
    <source>
        <dbReference type="ARBA" id="ARBA00004202"/>
    </source>
</evidence>
<protein>
    <submittedName>
        <fullName evidence="12">ABC-2 type transport system ATP-binding protein</fullName>
    </submittedName>
</protein>
<sequence length="326" mass="35110">MNTSAAFRAPVGGRDRVAEPAHPPGVPALRRGPAVRVRGLVKRYGMRTVVDGVDLDVRRGECFALLGPNGAGKTTTVEIMAGLRRRDAGEVTVLGEDPAVASRRWRDRIGVVGQRTSAGDALTVAETIAHYAHYHALVRDGAELVDAVGLTGTAHTRVDRLSGGQRRRLEVALGVQGQPELLFLDEPTTGLDPAARRQFWTLVEELRNAGTTVLLTTHYLDEAAHLADRVGVIVNGRLVEVAPPDRLGARLRREATVRWTEDGMQREVVTPTPAALLRRLLAAATETEVPGLTVTRPGLEEVYLRLIATTPTPGPVRSGIGRGDSR</sequence>
<evidence type="ECO:0000313" key="13">
    <source>
        <dbReference type="Proteomes" id="UP000184428"/>
    </source>
</evidence>
<dbReference type="GO" id="GO:0046677">
    <property type="term" value="P:response to antibiotic"/>
    <property type="evidence" value="ECO:0007669"/>
    <property type="project" value="UniProtKB-KW"/>
</dbReference>
<evidence type="ECO:0000256" key="3">
    <source>
        <dbReference type="ARBA" id="ARBA00022448"/>
    </source>
</evidence>
<keyword evidence="8" id="KW-0472">Membrane</keyword>
<dbReference type="EMBL" id="FRDM01000037">
    <property type="protein sequence ID" value="SHN87829.1"/>
    <property type="molecule type" value="Genomic_DNA"/>
</dbReference>
<dbReference type="AlphaFoldDB" id="A0A1M7UXY6"/>
<dbReference type="PANTHER" id="PTHR42711:SF5">
    <property type="entry name" value="ABC TRANSPORTER ATP-BINDING PROTEIN NATA"/>
    <property type="match status" value="1"/>
</dbReference>
<dbReference type="Proteomes" id="UP000184428">
    <property type="component" value="Unassembled WGS sequence"/>
</dbReference>
<accession>A0A1M7UXY6</accession>
<dbReference type="PANTHER" id="PTHR42711">
    <property type="entry name" value="ABC TRANSPORTER ATP-BINDING PROTEIN"/>
    <property type="match status" value="1"/>
</dbReference>
<name>A0A1M7UXY6_9ACTN</name>
<dbReference type="SMART" id="SM00382">
    <property type="entry name" value="AAA"/>
    <property type="match status" value="1"/>
</dbReference>
<evidence type="ECO:0000259" key="11">
    <source>
        <dbReference type="PROSITE" id="PS50893"/>
    </source>
</evidence>
<dbReference type="Gene3D" id="3.40.50.300">
    <property type="entry name" value="P-loop containing nucleotide triphosphate hydrolases"/>
    <property type="match status" value="1"/>
</dbReference>
<dbReference type="GO" id="GO:0016887">
    <property type="term" value="F:ATP hydrolysis activity"/>
    <property type="evidence" value="ECO:0007669"/>
    <property type="project" value="InterPro"/>
</dbReference>
<proteinExistence type="inferred from homology"/>
<dbReference type="FunFam" id="3.40.50.300:FF:000589">
    <property type="entry name" value="ABC transporter, ATP-binding subunit"/>
    <property type="match status" value="1"/>
</dbReference>
<keyword evidence="6 12" id="KW-0067">ATP-binding</keyword>
<dbReference type="Pfam" id="PF00005">
    <property type="entry name" value="ABC_tran"/>
    <property type="match status" value="1"/>
</dbReference>
<dbReference type="InterPro" id="IPR017871">
    <property type="entry name" value="ABC_transporter-like_CS"/>
</dbReference>
<dbReference type="CDD" id="cd03230">
    <property type="entry name" value="ABC_DR_subfamily_A"/>
    <property type="match status" value="1"/>
</dbReference>
<evidence type="ECO:0000256" key="4">
    <source>
        <dbReference type="ARBA" id="ARBA00022475"/>
    </source>
</evidence>
<feature type="region of interest" description="Disordered" evidence="10">
    <location>
        <begin position="1"/>
        <end position="25"/>
    </location>
</feature>
<feature type="domain" description="ABC transporter" evidence="11">
    <location>
        <begin position="35"/>
        <end position="260"/>
    </location>
</feature>
<evidence type="ECO:0000256" key="8">
    <source>
        <dbReference type="ARBA" id="ARBA00023136"/>
    </source>
</evidence>
<evidence type="ECO:0000256" key="6">
    <source>
        <dbReference type="ARBA" id="ARBA00022840"/>
    </source>
</evidence>
<dbReference type="InterPro" id="IPR003593">
    <property type="entry name" value="AAA+_ATPase"/>
</dbReference>
<comment type="subcellular location">
    <subcellularLocation>
        <location evidence="1">Cell membrane</location>
        <topology evidence="1">Peripheral membrane protein</topology>
    </subcellularLocation>
</comment>
<evidence type="ECO:0000256" key="9">
    <source>
        <dbReference type="ARBA" id="ARBA00023251"/>
    </source>
</evidence>
<dbReference type="InterPro" id="IPR003439">
    <property type="entry name" value="ABC_transporter-like_ATP-bd"/>
</dbReference>
<keyword evidence="4" id="KW-1003">Cell membrane</keyword>
<reference evidence="12 13" key="1">
    <citation type="submission" date="2016-12" db="EMBL/GenBank/DDBJ databases">
        <authorList>
            <person name="Song W.-J."/>
            <person name="Kurnit D.M."/>
        </authorList>
    </citation>
    <scope>NUCLEOTIDE SEQUENCE [LARGE SCALE GENOMIC DNA]</scope>
    <source>
        <strain evidence="12 13">DSM 43162</strain>
    </source>
</reference>
<comment type="similarity">
    <text evidence="2">Belongs to the ABC transporter superfamily.</text>
</comment>
<dbReference type="GO" id="GO:0005886">
    <property type="term" value="C:plasma membrane"/>
    <property type="evidence" value="ECO:0007669"/>
    <property type="project" value="UniProtKB-SubCell"/>
</dbReference>
<dbReference type="PROSITE" id="PS00211">
    <property type="entry name" value="ABC_TRANSPORTER_1"/>
    <property type="match status" value="1"/>
</dbReference>
<keyword evidence="7" id="KW-1278">Translocase</keyword>
<keyword evidence="9" id="KW-0046">Antibiotic resistance</keyword>
<keyword evidence="5" id="KW-0547">Nucleotide-binding</keyword>
<gene>
    <name evidence="12" type="ORF">SAMN05660350_04243</name>
</gene>
<dbReference type="InterPro" id="IPR027417">
    <property type="entry name" value="P-loop_NTPase"/>
</dbReference>
<evidence type="ECO:0000256" key="10">
    <source>
        <dbReference type="SAM" id="MobiDB-lite"/>
    </source>
</evidence>
<dbReference type="PROSITE" id="PS50893">
    <property type="entry name" value="ABC_TRANSPORTER_2"/>
    <property type="match status" value="1"/>
</dbReference>
<evidence type="ECO:0000256" key="5">
    <source>
        <dbReference type="ARBA" id="ARBA00022741"/>
    </source>
</evidence>
<dbReference type="GO" id="GO:0005524">
    <property type="term" value="F:ATP binding"/>
    <property type="evidence" value="ECO:0007669"/>
    <property type="project" value="UniProtKB-KW"/>
</dbReference>
<evidence type="ECO:0000256" key="2">
    <source>
        <dbReference type="ARBA" id="ARBA00005417"/>
    </source>
</evidence>
<dbReference type="SUPFAM" id="SSF52540">
    <property type="entry name" value="P-loop containing nucleoside triphosphate hydrolases"/>
    <property type="match status" value="1"/>
</dbReference>
<evidence type="ECO:0000256" key="7">
    <source>
        <dbReference type="ARBA" id="ARBA00022967"/>
    </source>
</evidence>
<evidence type="ECO:0000313" key="12">
    <source>
        <dbReference type="EMBL" id="SHN87829.1"/>
    </source>
</evidence>